<dbReference type="Pfam" id="PF00144">
    <property type="entry name" value="Beta-lactamase"/>
    <property type="match status" value="1"/>
</dbReference>
<keyword evidence="3" id="KW-0378">Hydrolase</keyword>
<dbReference type="Gene3D" id="3.40.710.10">
    <property type="entry name" value="DD-peptidase/beta-lactamase superfamily"/>
    <property type="match status" value="1"/>
</dbReference>
<feature type="chain" id="PRO_5046252991" evidence="1">
    <location>
        <begin position="16"/>
        <end position="360"/>
    </location>
</feature>
<sequence length="360" mass="39667">MIRSLLAMLLLPALAGFGQKSDNPMQSALDKYVDSVVRAAYAREECVGLVIGVIDGNKTYTWSYGETALGNGQLPDKNTIFQIGSLTKTFTGIMLAAQIGRGQVKADGLISQYVPDSVKLKWFDDKPVTMLMLTNHTSAIPRWEPVMKYPGFNNAQPYAHFQTAQLYHFLNHYEPTEAPGRRYDYSNIAVGLLGELLARNAGTTYAKLLEKEIIRPLKMHDTRITDSPELPARMAQGYNRGRKPEQPWILSALSGAGGIQSTMTDMLKYARANMEPGKGAFGAAVRLSHQQTFADSNAIMAMGWHISRVKGHTIVQHGGQTGGYNSYIGVEPAEKKAVIILSNEAAANQVGWHLQMYLTR</sequence>
<evidence type="ECO:0000256" key="1">
    <source>
        <dbReference type="SAM" id="SignalP"/>
    </source>
</evidence>
<dbReference type="EMBL" id="CP150096">
    <property type="protein sequence ID" value="WZN45039.1"/>
    <property type="molecule type" value="Genomic_DNA"/>
</dbReference>
<keyword evidence="1" id="KW-0732">Signal</keyword>
<evidence type="ECO:0000313" key="3">
    <source>
        <dbReference type="EMBL" id="WZN45039.1"/>
    </source>
</evidence>
<accession>A0ABZ2YYD4</accession>
<organism evidence="3 4">
    <name type="scientific">Chitinophaga caseinilytica</name>
    <dbReference type="NCBI Taxonomy" id="2267521"/>
    <lineage>
        <taxon>Bacteria</taxon>
        <taxon>Pseudomonadati</taxon>
        <taxon>Bacteroidota</taxon>
        <taxon>Chitinophagia</taxon>
        <taxon>Chitinophagales</taxon>
        <taxon>Chitinophagaceae</taxon>
        <taxon>Chitinophaga</taxon>
    </lineage>
</organism>
<feature type="domain" description="Beta-lactamase-related" evidence="2">
    <location>
        <begin position="33"/>
        <end position="346"/>
    </location>
</feature>
<dbReference type="InterPro" id="IPR012338">
    <property type="entry name" value="Beta-lactam/transpept-like"/>
</dbReference>
<dbReference type="InterPro" id="IPR050491">
    <property type="entry name" value="AmpC-like"/>
</dbReference>
<keyword evidence="4" id="KW-1185">Reference proteome</keyword>
<dbReference type="RefSeq" id="WP_341839798.1">
    <property type="nucleotide sequence ID" value="NZ_CP149792.1"/>
</dbReference>
<proteinExistence type="predicted"/>
<dbReference type="PANTHER" id="PTHR46825">
    <property type="entry name" value="D-ALANYL-D-ALANINE-CARBOXYPEPTIDASE/ENDOPEPTIDASE AMPH"/>
    <property type="match status" value="1"/>
</dbReference>
<reference evidence="3 4" key="1">
    <citation type="submission" date="2024-03" db="EMBL/GenBank/DDBJ databases">
        <title>Chitinophaga caseinilytica sp. nov., a casein hydrolysing bacterium isolated from forest soil.</title>
        <authorList>
            <person name="Lee D.S."/>
            <person name="Han D.M."/>
            <person name="Baek J.H."/>
            <person name="Choi D.G."/>
            <person name="Jeon J.H."/>
            <person name="Jeon C.O."/>
        </authorList>
    </citation>
    <scope>NUCLEOTIDE SEQUENCE [LARGE SCALE GENOMIC DNA]</scope>
    <source>
        <strain evidence="3 4">KACC 19118</strain>
    </source>
</reference>
<name>A0ABZ2YYD4_9BACT</name>
<dbReference type="GO" id="GO:0016787">
    <property type="term" value="F:hydrolase activity"/>
    <property type="evidence" value="ECO:0007669"/>
    <property type="project" value="UniProtKB-KW"/>
</dbReference>
<dbReference type="SUPFAM" id="SSF56601">
    <property type="entry name" value="beta-lactamase/transpeptidase-like"/>
    <property type="match status" value="1"/>
</dbReference>
<feature type="signal peptide" evidence="1">
    <location>
        <begin position="1"/>
        <end position="15"/>
    </location>
</feature>
<protein>
    <submittedName>
        <fullName evidence="3">Serine hydrolase domain-containing protein</fullName>
        <ecNumber evidence="3">3.1.1.103</ecNumber>
    </submittedName>
</protein>
<evidence type="ECO:0000259" key="2">
    <source>
        <dbReference type="Pfam" id="PF00144"/>
    </source>
</evidence>
<dbReference type="InterPro" id="IPR001466">
    <property type="entry name" value="Beta-lactam-related"/>
</dbReference>
<dbReference type="PANTHER" id="PTHR46825:SF8">
    <property type="entry name" value="BETA-LACTAMASE-RELATED"/>
    <property type="match status" value="1"/>
</dbReference>
<dbReference type="EC" id="3.1.1.103" evidence="3"/>
<gene>
    <name evidence="3" type="ORF">WJU22_19265</name>
</gene>
<dbReference type="Proteomes" id="UP001449657">
    <property type="component" value="Chromosome"/>
</dbReference>
<evidence type="ECO:0000313" key="4">
    <source>
        <dbReference type="Proteomes" id="UP001449657"/>
    </source>
</evidence>